<keyword evidence="2" id="KW-0472">Membrane</keyword>
<feature type="region of interest" description="Disordered" evidence="1">
    <location>
        <begin position="78"/>
        <end position="120"/>
    </location>
</feature>
<feature type="compositionally biased region" description="Polar residues" evidence="1">
    <location>
        <begin position="326"/>
        <end position="344"/>
    </location>
</feature>
<feature type="region of interest" description="Disordered" evidence="1">
    <location>
        <begin position="282"/>
        <end position="362"/>
    </location>
</feature>
<evidence type="ECO:0000313" key="4">
    <source>
        <dbReference type="Proteomes" id="UP000807716"/>
    </source>
</evidence>
<evidence type="ECO:0000256" key="1">
    <source>
        <dbReference type="SAM" id="MobiDB-lite"/>
    </source>
</evidence>
<accession>A0A9P6UB47</accession>
<gene>
    <name evidence="3" type="ORF">DFQ27_009197</name>
</gene>
<protein>
    <submittedName>
        <fullName evidence="3">Uncharacterized protein</fullName>
    </submittedName>
</protein>
<evidence type="ECO:0000313" key="3">
    <source>
        <dbReference type="EMBL" id="KAG0267050.1"/>
    </source>
</evidence>
<feature type="region of interest" description="Disordered" evidence="1">
    <location>
        <begin position="145"/>
        <end position="174"/>
    </location>
</feature>
<keyword evidence="2" id="KW-0812">Transmembrane</keyword>
<keyword evidence="2" id="KW-1133">Transmembrane helix</keyword>
<organism evidence="3 4">
    <name type="scientific">Actinomortierella ambigua</name>
    <dbReference type="NCBI Taxonomy" id="1343610"/>
    <lineage>
        <taxon>Eukaryota</taxon>
        <taxon>Fungi</taxon>
        <taxon>Fungi incertae sedis</taxon>
        <taxon>Mucoromycota</taxon>
        <taxon>Mortierellomycotina</taxon>
        <taxon>Mortierellomycetes</taxon>
        <taxon>Mortierellales</taxon>
        <taxon>Mortierellaceae</taxon>
        <taxon>Actinomortierella</taxon>
    </lineage>
</organism>
<dbReference type="EMBL" id="JAAAJB010000082">
    <property type="protein sequence ID" value="KAG0267050.1"/>
    <property type="molecule type" value="Genomic_DNA"/>
</dbReference>
<dbReference type="AlphaFoldDB" id="A0A9P6UB47"/>
<feature type="transmembrane region" description="Helical" evidence="2">
    <location>
        <begin position="251"/>
        <end position="271"/>
    </location>
</feature>
<dbReference type="Proteomes" id="UP000807716">
    <property type="component" value="Unassembled WGS sequence"/>
</dbReference>
<name>A0A9P6UB47_9FUNG</name>
<feature type="region of interest" description="Disordered" evidence="1">
    <location>
        <begin position="219"/>
        <end position="244"/>
    </location>
</feature>
<sequence length="428" mass="44483">MIDPSPATISGPVTDGHFGTSLVATPGVRAPQHFRYDGEAVAVIISEPIASPALISTRSPQVTPPAGHSSLFTYHTLPASNPHMYTPPPNDHSSRASPQQYPQQPFLAGADHSASDAGATGPVLINGHALPVPASAFVQPVSFYGPQQQQQQQQQRQYHGVAVESPTETPHLPLDFIPLPTTTTSTTVPPSIWSESALTLSEMQAPYPASMTPKEALETYSANSLAPSPPISPDKPLKTTKTPPSKRRRTFYIYVVLFVTISITLALGVALSRKHNGIVDGGSGPSLDGDDGIHGGGGGRGSSDGPPRSGAVPPPAPTSSANNSTIQASMTTTSATRPSATQTAPKDPDPPRVTSPSSGGGGNGDLTCQQACSERLDQCRAPCEQEDSYKTCHGGCGQLDSKCALDCNLASTCWTGCSDAWGDCVGKC</sequence>
<feature type="compositionally biased region" description="Low complexity" evidence="1">
    <location>
        <begin position="147"/>
        <end position="157"/>
    </location>
</feature>
<proteinExistence type="predicted"/>
<keyword evidence="4" id="KW-1185">Reference proteome</keyword>
<reference evidence="3" key="1">
    <citation type="journal article" date="2020" name="Fungal Divers.">
        <title>Resolving the Mortierellaceae phylogeny through synthesis of multi-gene phylogenetics and phylogenomics.</title>
        <authorList>
            <person name="Vandepol N."/>
            <person name="Liber J."/>
            <person name="Desiro A."/>
            <person name="Na H."/>
            <person name="Kennedy M."/>
            <person name="Barry K."/>
            <person name="Grigoriev I.V."/>
            <person name="Miller A.N."/>
            <person name="O'Donnell K."/>
            <person name="Stajich J.E."/>
            <person name="Bonito G."/>
        </authorList>
    </citation>
    <scope>NUCLEOTIDE SEQUENCE</scope>
    <source>
        <strain evidence="3">BC1065</strain>
    </source>
</reference>
<comment type="caution">
    <text evidence="3">The sequence shown here is derived from an EMBL/GenBank/DDBJ whole genome shotgun (WGS) entry which is preliminary data.</text>
</comment>
<evidence type="ECO:0000256" key="2">
    <source>
        <dbReference type="SAM" id="Phobius"/>
    </source>
</evidence>
<feature type="compositionally biased region" description="Low complexity" evidence="1">
    <location>
        <begin position="108"/>
        <end position="119"/>
    </location>
</feature>